<name>M5Q262_DESAF</name>
<dbReference type="EMBL" id="AOSV01000020">
    <property type="protein sequence ID" value="EMG37148.1"/>
    <property type="molecule type" value="Genomic_DNA"/>
</dbReference>
<organism evidence="1 2">
    <name type="scientific">Desulfocurvibacter africanus PCS</name>
    <dbReference type="NCBI Taxonomy" id="1262666"/>
    <lineage>
        <taxon>Bacteria</taxon>
        <taxon>Pseudomonadati</taxon>
        <taxon>Thermodesulfobacteriota</taxon>
        <taxon>Desulfovibrionia</taxon>
        <taxon>Desulfovibrionales</taxon>
        <taxon>Desulfovibrionaceae</taxon>
        <taxon>Desulfocurvibacter</taxon>
    </lineage>
</organism>
<sequence>MRCAQCGCEIKASEAWVKIYPQADDPACMGEEPIYLHLIGCIDVYVDMCSQTEPEKEYGDVQKG</sequence>
<protein>
    <submittedName>
        <fullName evidence="1">Uncharacterized protein</fullName>
    </submittedName>
</protein>
<proteinExistence type="predicted"/>
<comment type="caution">
    <text evidence="1">The sequence shown here is derived from an EMBL/GenBank/DDBJ whole genome shotgun (WGS) entry which is preliminary data.</text>
</comment>
<accession>M5Q262</accession>
<evidence type="ECO:0000313" key="1">
    <source>
        <dbReference type="EMBL" id="EMG37148.1"/>
    </source>
</evidence>
<evidence type="ECO:0000313" key="2">
    <source>
        <dbReference type="Proteomes" id="UP000011922"/>
    </source>
</evidence>
<gene>
    <name evidence="1" type="ORF">PCS_01984</name>
</gene>
<dbReference type="Proteomes" id="UP000011922">
    <property type="component" value="Unassembled WGS sequence"/>
</dbReference>
<dbReference type="AlphaFoldDB" id="M5Q262"/>
<reference evidence="1 2" key="1">
    <citation type="journal article" date="2013" name="Genome Announc.">
        <title>Draft Genome Sequence for Desulfovibrio africanus Strain PCS.</title>
        <authorList>
            <person name="Brown S.D."/>
            <person name="Utturkar S.M."/>
            <person name="Arkin A.P."/>
            <person name="Deutschbauer A.M."/>
            <person name="Elias D.A."/>
            <person name="Hazen T.C."/>
            <person name="Chakraborty R."/>
        </authorList>
    </citation>
    <scope>NUCLEOTIDE SEQUENCE [LARGE SCALE GENOMIC DNA]</scope>
    <source>
        <strain evidence="1 2">PCS</strain>
    </source>
</reference>